<gene>
    <name evidence="1" type="ORF">LEP1GSC178_0957</name>
</gene>
<proteinExistence type="predicted"/>
<keyword evidence="2" id="KW-1185">Reference proteome</keyword>
<evidence type="ECO:0000313" key="1">
    <source>
        <dbReference type="EMBL" id="EJZ40626.1"/>
    </source>
</evidence>
<protein>
    <submittedName>
        <fullName evidence="1">Uncharacterized protein</fullName>
    </submittedName>
</protein>
<dbReference type="EMBL" id="AHOM02000010">
    <property type="protein sequence ID" value="EJZ40626.1"/>
    <property type="molecule type" value="Genomic_DNA"/>
</dbReference>
<sequence>MIRTSAGKFQHRLCSLPVNLPVIIVKAKKVQAKKDRLKKFRNNLL</sequence>
<accession>A0ABN0H5D2</accession>
<name>A0ABN0H5D2_9LEPT</name>
<evidence type="ECO:0000313" key="2">
    <source>
        <dbReference type="Proteomes" id="UP000018720"/>
    </source>
</evidence>
<organism evidence="1 2">
    <name type="scientific">Leptospira licerasiae str. MMD4847</name>
    <dbReference type="NCBI Taxonomy" id="1049971"/>
    <lineage>
        <taxon>Bacteria</taxon>
        <taxon>Pseudomonadati</taxon>
        <taxon>Spirochaetota</taxon>
        <taxon>Spirochaetia</taxon>
        <taxon>Leptospirales</taxon>
        <taxon>Leptospiraceae</taxon>
        <taxon>Leptospira</taxon>
    </lineage>
</organism>
<reference evidence="1 2" key="1">
    <citation type="submission" date="2012-08" db="EMBL/GenBank/DDBJ databases">
        <authorList>
            <person name="Harkins D.M."/>
            <person name="Durkin A.S."/>
            <person name="Selengut J.D."/>
            <person name="Sanka R."/>
            <person name="DePew J."/>
            <person name="Purushe J."/>
            <person name="Matthias M.A."/>
            <person name="Vinetz J.M."/>
            <person name="Sutton G.G."/>
            <person name="Nelson W.C."/>
            <person name="Fouts D.E."/>
        </authorList>
    </citation>
    <scope>NUCLEOTIDE SEQUENCE [LARGE SCALE GENOMIC DNA]</scope>
    <source>
        <strain evidence="1 2">MMD4847</strain>
    </source>
</reference>
<comment type="caution">
    <text evidence="1">The sequence shown here is derived from an EMBL/GenBank/DDBJ whole genome shotgun (WGS) entry which is preliminary data.</text>
</comment>
<dbReference type="Proteomes" id="UP000018720">
    <property type="component" value="Unassembled WGS sequence"/>
</dbReference>